<protein>
    <submittedName>
        <fullName evidence="2">Uncharacterized protein</fullName>
    </submittedName>
</protein>
<gene>
    <name evidence="2" type="ORF">AFUS01_LOCUS35183</name>
</gene>
<feature type="non-terminal residue" evidence="2">
    <location>
        <position position="1"/>
    </location>
</feature>
<organism evidence="2 3">
    <name type="scientific">Allacma fusca</name>
    <dbReference type="NCBI Taxonomy" id="39272"/>
    <lineage>
        <taxon>Eukaryota</taxon>
        <taxon>Metazoa</taxon>
        <taxon>Ecdysozoa</taxon>
        <taxon>Arthropoda</taxon>
        <taxon>Hexapoda</taxon>
        <taxon>Collembola</taxon>
        <taxon>Symphypleona</taxon>
        <taxon>Sminthuridae</taxon>
        <taxon>Allacma</taxon>
    </lineage>
</organism>
<feature type="transmembrane region" description="Helical" evidence="1">
    <location>
        <begin position="20"/>
        <end position="40"/>
    </location>
</feature>
<accession>A0A8J2PLP1</accession>
<name>A0A8J2PLP1_9HEXA</name>
<sequence>VLLNSVSIRLAHNMPFPGNTMFPIGCFGLLLATYIIYGPAGDVVAESRKFGGNLGCTTNKETRVIAESLRPLRINVLSGFYIQRSTFVEYERQILDYTITVLLMIN</sequence>
<evidence type="ECO:0000256" key="1">
    <source>
        <dbReference type="SAM" id="Phobius"/>
    </source>
</evidence>
<evidence type="ECO:0000313" key="3">
    <source>
        <dbReference type="Proteomes" id="UP000708208"/>
    </source>
</evidence>
<dbReference type="AlphaFoldDB" id="A0A8J2PLP1"/>
<evidence type="ECO:0000313" key="2">
    <source>
        <dbReference type="EMBL" id="CAG7825058.1"/>
    </source>
</evidence>
<keyword evidence="1" id="KW-0812">Transmembrane</keyword>
<reference evidence="2" key="1">
    <citation type="submission" date="2021-06" db="EMBL/GenBank/DDBJ databases">
        <authorList>
            <person name="Hodson N. C."/>
            <person name="Mongue J. A."/>
            <person name="Jaron S. K."/>
        </authorList>
    </citation>
    <scope>NUCLEOTIDE SEQUENCE</scope>
</reference>
<comment type="caution">
    <text evidence="2">The sequence shown here is derived from an EMBL/GenBank/DDBJ whole genome shotgun (WGS) entry which is preliminary data.</text>
</comment>
<proteinExistence type="predicted"/>
<keyword evidence="3" id="KW-1185">Reference proteome</keyword>
<keyword evidence="1" id="KW-0472">Membrane</keyword>
<dbReference type="Proteomes" id="UP000708208">
    <property type="component" value="Unassembled WGS sequence"/>
</dbReference>
<keyword evidence="1" id="KW-1133">Transmembrane helix</keyword>
<dbReference type="EMBL" id="CAJVCH010534768">
    <property type="protein sequence ID" value="CAG7825058.1"/>
    <property type="molecule type" value="Genomic_DNA"/>
</dbReference>